<dbReference type="AlphaFoldDB" id="A0A1J4QEM2"/>
<feature type="chain" id="PRO_5009632350" description="Carbon storage regulator" evidence="1">
    <location>
        <begin position="18"/>
        <end position="104"/>
    </location>
</feature>
<accession>A0A1J4QEM2</accession>
<keyword evidence="3" id="KW-1185">Reference proteome</keyword>
<sequence>MKKLIFLSAFFSCSLFAGQGLDMLESADDTLLEKSRGMSILVQSNDSKQGGSIGESNMSDLITGSNTISPGAFNNAHGILMINLVSGNSNISNMSSNINIISAK</sequence>
<dbReference type="STRING" id="1414654.BFR47_14900"/>
<keyword evidence="1" id="KW-0732">Signal</keyword>
<dbReference type="RefSeq" id="WP_071472960.1">
    <property type="nucleotide sequence ID" value="NZ_MDKE01000024.1"/>
</dbReference>
<evidence type="ECO:0000313" key="3">
    <source>
        <dbReference type="Proteomes" id="UP000243073"/>
    </source>
</evidence>
<gene>
    <name evidence="2" type="ORF">BFR47_14900</name>
</gene>
<evidence type="ECO:0000256" key="1">
    <source>
        <dbReference type="SAM" id="SignalP"/>
    </source>
</evidence>
<protein>
    <recommendedName>
        <fullName evidence="4">Carbon storage regulator</fullName>
    </recommendedName>
</protein>
<feature type="signal peptide" evidence="1">
    <location>
        <begin position="1"/>
        <end position="17"/>
    </location>
</feature>
<comment type="caution">
    <text evidence="2">The sequence shown here is derived from an EMBL/GenBank/DDBJ whole genome shotgun (WGS) entry which is preliminary data.</text>
</comment>
<organism evidence="2 3">
    <name type="scientific">Oceanisphaera psychrotolerans</name>
    <dbReference type="NCBI Taxonomy" id="1414654"/>
    <lineage>
        <taxon>Bacteria</taxon>
        <taxon>Pseudomonadati</taxon>
        <taxon>Pseudomonadota</taxon>
        <taxon>Gammaproteobacteria</taxon>
        <taxon>Aeromonadales</taxon>
        <taxon>Aeromonadaceae</taxon>
        <taxon>Oceanisphaera</taxon>
    </lineage>
</organism>
<name>A0A1J4QEM2_9GAMM</name>
<reference evidence="2 3" key="1">
    <citation type="submission" date="2016-07" db="EMBL/GenBank/DDBJ databases">
        <title>Draft Genome Sequence of Oceanisphaera psychrotolerans, isolated from coastal sediment samples.</title>
        <authorList>
            <person name="Zhuo S."/>
            <person name="Ruan Z."/>
        </authorList>
    </citation>
    <scope>NUCLEOTIDE SEQUENCE [LARGE SCALE GENOMIC DNA]</scope>
    <source>
        <strain evidence="2 3">LAM-WHM-ZC</strain>
    </source>
</reference>
<evidence type="ECO:0000313" key="2">
    <source>
        <dbReference type="EMBL" id="OIN08946.1"/>
    </source>
</evidence>
<dbReference type="Proteomes" id="UP000243073">
    <property type="component" value="Unassembled WGS sequence"/>
</dbReference>
<dbReference type="EMBL" id="MDKE01000024">
    <property type="protein sequence ID" value="OIN08946.1"/>
    <property type="molecule type" value="Genomic_DNA"/>
</dbReference>
<evidence type="ECO:0008006" key="4">
    <source>
        <dbReference type="Google" id="ProtNLM"/>
    </source>
</evidence>
<proteinExistence type="predicted"/>
<dbReference type="OrthoDB" id="5600760at2"/>